<dbReference type="NCBIfam" id="TIGR00277">
    <property type="entry name" value="HDIG"/>
    <property type="match status" value="1"/>
</dbReference>
<dbReference type="Gene3D" id="1.10.3210.10">
    <property type="entry name" value="Hypothetical protein af1432"/>
    <property type="match status" value="1"/>
</dbReference>
<keyword evidence="3" id="KW-1185">Reference proteome</keyword>
<evidence type="ECO:0000259" key="1">
    <source>
        <dbReference type="Pfam" id="PF01966"/>
    </source>
</evidence>
<dbReference type="Proteomes" id="UP000002027">
    <property type="component" value="Chromosome 1"/>
</dbReference>
<evidence type="ECO:0000313" key="2">
    <source>
        <dbReference type="EMBL" id="ACZ37830.1"/>
    </source>
</evidence>
<proteinExistence type="predicted"/>
<evidence type="ECO:0000313" key="3">
    <source>
        <dbReference type="Proteomes" id="UP000002027"/>
    </source>
</evidence>
<dbReference type="KEGG" id="sti:Sthe_0391"/>
<accession>D1C7J7</accession>
<dbReference type="RefSeq" id="WP_012870877.1">
    <property type="nucleotide sequence ID" value="NC_013523.1"/>
</dbReference>
<sequence length="187" mass="20557">MCRMGLGGGPLPAGAAARPVQRVVQFFAYIRPRRGAVDRELRRLVTPEQWALLARLSRADRAHLLGVYRRLVAQGCQDCDVLLAALLHDVGKADERARTGVSQRVAAVLLGRFAPGLLAALARPGRDRWRHGLYLAREHARLGAEQARQAGCNERVCWLIAHHHAEAVEDPGLRLLQAADEGMEGWG</sequence>
<feature type="domain" description="HD" evidence="1">
    <location>
        <begin position="76"/>
        <end position="180"/>
    </location>
</feature>
<dbReference type="AlphaFoldDB" id="D1C7J7"/>
<dbReference type="EMBL" id="CP001823">
    <property type="protein sequence ID" value="ACZ37830.1"/>
    <property type="molecule type" value="Genomic_DNA"/>
</dbReference>
<dbReference type="SUPFAM" id="SSF109604">
    <property type="entry name" value="HD-domain/PDEase-like"/>
    <property type="match status" value="1"/>
</dbReference>
<organism evidence="2 3">
    <name type="scientific">Sphaerobacter thermophilus (strain ATCC 49802 / DSM 20745 / KCCM 41009 / NCIMB 13125 / S 6022)</name>
    <dbReference type="NCBI Taxonomy" id="479434"/>
    <lineage>
        <taxon>Bacteria</taxon>
        <taxon>Pseudomonadati</taxon>
        <taxon>Thermomicrobiota</taxon>
        <taxon>Thermomicrobia</taxon>
        <taxon>Sphaerobacterales</taxon>
        <taxon>Sphaerobacterineae</taxon>
        <taxon>Sphaerobacteraceae</taxon>
        <taxon>Sphaerobacter</taxon>
    </lineage>
</organism>
<dbReference type="InterPro" id="IPR006675">
    <property type="entry name" value="HDIG_dom"/>
</dbReference>
<gene>
    <name evidence="2" type="ordered locus">Sthe_0391</name>
</gene>
<dbReference type="InParanoid" id="D1C7J7"/>
<dbReference type="InterPro" id="IPR006674">
    <property type="entry name" value="HD_domain"/>
</dbReference>
<name>D1C7J7_SPHTD</name>
<dbReference type="eggNOG" id="COG1418">
    <property type="taxonomic scope" value="Bacteria"/>
</dbReference>
<dbReference type="Pfam" id="PF01966">
    <property type="entry name" value="HD"/>
    <property type="match status" value="1"/>
</dbReference>
<dbReference type="HOGENOM" id="CLU_124473_1_0_0"/>
<dbReference type="STRING" id="479434.Sthe_0391"/>
<dbReference type="OrthoDB" id="158780at2"/>
<reference evidence="2 3" key="2">
    <citation type="journal article" date="2010" name="Stand. Genomic Sci.">
        <title>Complete genome sequence of Desulfohalobium retbaense type strain (HR(100)).</title>
        <authorList>
            <person name="Spring S."/>
            <person name="Nolan M."/>
            <person name="Lapidus A."/>
            <person name="Glavina Del Rio T."/>
            <person name="Copeland A."/>
            <person name="Tice H."/>
            <person name="Cheng J.F."/>
            <person name="Lucas S."/>
            <person name="Land M."/>
            <person name="Chen F."/>
            <person name="Bruce D."/>
            <person name="Goodwin L."/>
            <person name="Pitluck S."/>
            <person name="Ivanova N."/>
            <person name="Mavromatis K."/>
            <person name="Mikhailova N."/>
            <person name="Pati A."/>
            <person name="Chen A."/>
            <person name="Palaniappan K."/>
            <person name="Hauser L."/>
            <person name="Chang Y.J."/>
            <person name="Jeffries C.D."/>
            <person name="Munk C."/>
            <person name="Kiss H."/>
            <person name="Chain P."/>
            <person name="Han C."/>
            <person name="Brettin T."/>
            <person name="Detter J.C."/>
            <person name="Schuler E."/>
            <person name="Goker M."/>
            <person name="Rohde M."/>
            <person name="Bristow J."/>
            <person name="Eisen J.A."/>
            <person name="Markowitz V."/>
            <person name="Hugenholtz P."/>
            <person name="Kyrpides N.C."/>
            <person name="Klenk H.P."/>
        </authorList>
    </citation>
    <scope>NUCLEOTIDE SEQUENCE [LARGE SCALE GENOMIC DNA]</scope>
    <source>
        <strain evidence="3">ATCC 49802 / DSM 20745 / S 6022</strain>
    </source>
</reference>
<protein>
    <recommendedName>
        <fullName evidence="1">HD domain-containing protein</fullName>
    </recommendedName>
</protein>
<reference evidence="3" key="1">
    <citation type="submission" date="2009-11" db="EMBL/GenBank/DDBJ databases">
        <title>The complete chromosome 1 of Sphaerobacter thermophilus DSM 20745.</title>
        <authorList>
            <person name="Lucas S."/>
            <person name="Copeland A."/>
            <person name="Lapidus A."/>
            <person name="Glavina del Rio T."/>
            <person name="Dalin E."/>
            <person name="Tice H."/>
            <person name="Bruce D."/>
            <person name="Goodwin L."/>
            <person name="Pitluck S."/>
            <person name="Kyrpides N."/>
            <person name="Mavromatis K."/>
            <person name="Ivanova N."/>
            <person name="Mikhailova N."/>
            <person name="LaButti K.M."/>
            <person name="Clum A."/>
            <person name="Sun H.I."/>
            <person name="Brettin T."/>
            <person name="Detter J.C."/>
            <person name="Han C."/>
            <person name="Larimer F."/>
            <person name="Land M."/>
            <person name="Hauser L."/>
            <person name="Markowitz V."/>
            <person name="Cheng J.F."/>
            <person name="Hugenholtz P."/>
            <person name="Woyke T."/>
            <person name="Wu D."/>
            <person name="Steenblock K."/>
            <person name="Schneider S."/>
            <person name="Pukall R."/>
            <person name="Goeker M."/>
            <person name="Klenk H.P."/>
            <person name="Eisen J.A."/>
        </authorList>
    </citation>
    <scope>NUCLEOTIDE SEQUENCE [LARGE SCALE GENOMIC DNA]</scope>
    <source>
        <strain evidence="3">ATCC 49802 / DSM 20745 / S 6022</strain>
    </source>
</reference>